<dbReference type="InterPro" id="IPR000873">
    <property type="entry name" value="AMP-dep_synth/lig_dom"/>
</dbReference>
<dbReference type="Pfam" id="PF00501">
    <property type="entry name" value="AMP-binding"/>
    <property type="match status" value="1"/>
</dbReference>
<dbReference type="PANTHER" id="PTHR43767">
    <property type="entry name" value="LONG-CHAIN-FATTY-ACID--COA LIGASE"/>
    <property type="match status" value="1"/>
</dbReference>
<dbReference type="GO" id="GO:0016878">
    <property type="term" value="F:acid-thiol ligase activity"/>
    <property type="evidence" value="ECO:0007669"/>
    <property type="project" value="UniProtKB-ARBA"/>
</dbReference>
<dbReference type="EMBL" id="DSUH01000026">
    <property type="protein sequence ID" value="HGU31460.1"/>
    <property type="molecule type" value="Genomic_DNA"/>
</dbReference>
<reference evidence="5" key="1">
    <citation type="journal article" date="2020" name="mSystems">
        <title>Genome- and Community-Level Interaction Insights into Carbon Utilization and Element Cycling Functions of Hydrothermarchaeota in Hydrothermal Sediment.</title>
        <authorList>
            <person name="Zhou Z."/>
            <person name="Liu Y."/>
            <person name="Xu W."/>
            <person name="Pan J."/>
            <person name="Luo Z.H."/>
            <person name="Li M."/>
        </authorList>
    </citation>
    <scope>NUCLEOTIDE SEQUENCE [LARGE SCALE GENOMIC DNA]</scope>
    <source>
        <strain evidence="5">SpSt-477</strain>
    </source>
</reference>
<dbReference type="SUPFAM" id="SSF56801">
    <property type="entry name" value="Acetyl-CoA synthetase-like"/>
    <property type="match status" value="1"/>
</dbReference>
<evidence type="ECO:0000259" key="4">
    <source>
        <dbReference type="Pfam" id="PF13193"/>
    </source>
</evidence>
<evidence type="ECO:0000259" key="3">
    <source>
        <dbReference type="Pfam" id="PF00501"/>
    </source>
</evidence>
<dbReference type="Gene3D" id="3.30.300.30">
    <property type="match status" value="1"/>
</dbReference>
<dbReference type="InterPro" id="IPR025110">
    <property type="entry name" value="AMP-bd_C"/>
</dbReference>
<dbReference type="PROSITE" id="PS00455">
    <property type="entry name" value="AMP_BINDING"/>
    <property type="match status" value="1"/>
</dbReference>
<comment type="similarity">
    <text evidence="1">Belongs to the ATP-dependent AMP-binding enzyme family.</text>
</comment>
<comment type="caution">
    <text evidence="5">The sequence shown here is derived from an EMBL/GenBank/DDBJ whole genome shotgun (WGS) entry which is preliminary data.</text>
</comment>
<gene>
    <name evidence="5" type="ORF">ENS29_01225</name>
</gene>
<evidence type="ECO:0000313" key="5">
    <source>
        <dbReference type="EMBL" id="HGU31460.1"/>
    </source>
</evidence>
<protein>
    <submittedName>
        <fullName evidence="5">Long-chain fatty acid--CoA ligase</fullName>
    </submittedName>
</protein>
<keyword evidence="2 5" id="KW-0436">Ligase</keyword>
<accession>A0A7C4MKG7</accession>
<sequence length="512" mass="57741">MAHWMNLGQNLKVNAKKFPRVTALKDSSRSFTYPEVNRRVNRLANGLTAMGLQKGDRVAVFLENSIEIIECYLATAKTGIVIVPINFRLVGKETAYILENSEASAIVVHDEFTPIIDGIRSSLHRIASNRFIVVGKDTPGYRNYEAVLADGTEDEPQHAVLPSDTWILIYTSGTTGKPKGVLRSHESHVAFYLINAIDFGFSPKDICMNVMPLCHINSTYFTFTFLYIGGSVYVHPARSFRPEEILKIIEREKITFISLIPTHYNLILNVPEEKQTYDVSSIRKLLCSSAPVRKQVKMDIMKFFPGVELYEGYGSTEAGIVTVLKPEDQMRKLGSIGYESLGTDFIKLLDENGNEVGTGEVGELYSRGPMLFDGYYKLPEKTKSAFRGEWFSAGDMARRDEDGFYEIVDRKDNMIITGGEHVYPSEVEEVIGGHPNVFDVAVISLPDEKWGEKVVAVVIPKGELTEKDILDWCKERLAGYKRPKQVIFIEPDDMPRTGTGKILHRVLRERYQ</sequence>
<feature type="domain" description="AMP-dependent synthetase/ligase" evidence="3">
    <location>
        <begin position="12"/>
        <end position="376"/>
    </location>
</feature>
<name>A0A7C4MKG7_9BACT</name>
<feature type="domain" description="AMP-binding enzyme C-terminal" evidence="4">
    <location>
        <begin position="426"/>
        <end position="501"/>
    </location>
</feature>
<dbReference type="InterPro" id="IPR020845">
    <property type="entry name" value="AMP-binding_CS"/>
</dbReference>
<dbReference type="FunFam" id="3.30.300.30:FF:000008">
    <property type="entry name" value="2,3-dihydroxybenzoate-AMP ligase"/>
    <property type="match status" value="1"/>
</dbReference>
<dbReference type="AlphaFoldDB" id="A0A7C4MKG7"/>
<dbReference type="Gene3D" id="3.40.50.12780">
    <property type="entry name" value="N-terminal domain of ligase-like"/>
    <property type="match status" value="1"/>
</dbReference>
<dbReference type="Pfam" id="PF13193">
    <property type="entry name" value="AMP-binding_C"/>
    <property type="match status" value="1"/>
</dbReference>
<dbReference type="InterPro" id="IPR050237">
    <property type="entry name" value="ATP-dep_AMP-bd_enzyme"/>
</dbReference>
<dbReference type="PANTHER" id="PTHR43767:SF1">
    <property type="entry name" value="NONRIBOSOMAL PEPTIDE SYNTHASE PES1 (EUROFUNG)-RELATED"/>
    <property type="match status" value="1"/>
</dbReference>
<evidence type="ECO:0000256" key="2">
    <source>
        <dbReference type="ARBA" id="ARBA00022598"/>
    </source>
</evidence>
<organism evidence="5">
    <name type="scientific">Desulfatirhabdium butyrativorans</name>
    <dbReference type="NCBI Taxonomy" id="340467"/>
    <lineage>
        <taxon>Bacteria</taxon>
        <taxon>Pseudomonadati</taxon>
        <taxon>Thermodesulfobacteriota</taxon>
        <taxon>Desulfobacteria</taxon>
        <taxon>Desulfobacterales</taxon>
        <taxon>Desulfatirhabdiaceae</taxon>
        <taxon>Desulfatirhabdium</taxon>
    </lineage>
</organism>
<proteinExistence type="inferred from homology"/>
<dbReference type="InterPro" id="IPR045851">
    <property type="entry name" value="AMP-bd_C_sf"/>
</dbReference>
<dbReference type="InterPro" id="IPR042099">
    <property type="entry name" value="ANL_N_sf"/>
</dbReference>
<evidence type="ECO:0000256" key="1">
    <source>
        <dbReference type="ARBA" id="ARBA00006432"/>
    </source>
</evidence>